<protein>
    <submittedName>
        <fullName evidence="9">RagB/SusD family nutrient uptake outer membrane protein</fullName>
    </submittedName>
</protein>
<feature type="chain" id="PRO_5015511879" evidence="6">
    <location>
        <begin position="22"/>
        <end position="507"/>
    </location>
</feature>
<feature type="domain" description="RagB/SusD" evidence="7">
    <location>
        <begin position="359"/>
        <end position="473"/>
    </location>
</feature>
<proteinExistence type="inferred from homology"/>
<evidence type="ECO:0000256" key="4">
    <source>
        <dbReference type="ARBA" id="ARBA00023136"/>
    </source>
</evidence>
<comment type="caution">
    <text evidence="9">The sequence shown here is derived from an EMBL/GenBank/DDBJ whole genome shotgun (WGS) entry which is preliminary data.</text>
</comment>
<keyword evidence="10" id="KW-1185">Reference proteome</keyword>
<feature type="signal peptide" evidence="6">
    <location>
        <begin position="1"/>
        <end position="21"/>
    </location>
</feature>
<dbReference type="InterPro" id="IPR033985">
    <property type="entry name" value="SusD-like_N"/>
</dbReference>
<dbReference type="OrthoDB" id="618454at2"/>
<dbReference type="Gene3D" id="1.25.40.390">
    <property type="match status" value="1"/>
</dbReference>
<evidence type="ECO:0000313" key="10">
    <source>
        <dbReference type="Proteomes" id="UP000239711"/>
    </source>
</evidence>
<dbReference type="Pfam" id="PF14322">
    <property type="entry name" value="SusD-like_3"/>
    <property type="match status" value="1"/>
</dbReference>
<evidence type="ECO:0000259" key="8">
    <source>
        <dbReference type="Pfam" id="PF14322"/>
    </source>
</evidence>
<evidence type="ECO:0000256" key="2">
    <source>
        <dbReference type="ARBA" id="ARBA00006275"/>
    </source>
</evidence>
<organism evidence="9 10">
    <name type="scientific">Sphingobacterium haloxyli</name>
    <dbReference type="NCBI Taxonomy" id="2100533"/>
    <lineage>
        <taxon>Bacteria</taxon>
        <taxon>Pseudomonadati</taxon>
        <taxon>Bacteroidota</taxon>
        <taxon>Sphingobacteriia</taxon>
        <taxon>Sphingobacteriales</taxon>
        <taxon>Sphingobacteriaceae</taxon>
        <taxon>Sphingobacterium</taxon>
    </lineage>
</organism>
<dbReference type="Pfam" id="PF07980">
    <property type="entry name" value="SusD_RagB"/>
    <property type="match status" value="1"/>
</dbReference>
<dbReference type="RefSeq" id="WP_105715024.1">
    <property type="nucleotide sequence ID" value="NZ_PVBQ01000001.1"/>
</dbReference>
<keyword evidence="5" id="KW-0998">Cell outer membrane</keyword>
<evidence type="ECO:0000313" key="9">
    <source>
        <dbReference type="EMBL" id="PRD49184.1"/>
    </source>
</evidence>
<evidence type="ECO:0000256" key="1">
    <source>
        <dbReference type="ARBA" id="ARBA00004442"/>
    </source>
</evidence>
<keyword evidence="4" id="KW-0472">Membrane</keyword>
<dbReference type="AlphaFoldDB" id="A0A2S9J8U2"/>
<dbReference type="SUPFAM" id="SSF48452">
    <property type="entry name" value="TPR-like"/>
    <property type="match status" value="1"/>
</dbReference>
<comment type="similarity">
    <text evidence="2">Belongs to the SusD family.</text>
</comment>
<dbReference type="InterPro" id="IPR012944">
    <property type="entry name" value="SusD_RagB_dom"/>
</dbReference>
<evidence type="ECO:0000256" key="5">
    <source>
        <dbReference type="ARBA" id="ARBA00023237"/>
    </source>
</evidence>
<gene>
    <name evidence="9" type="ORF">C5745_00650</name>
</gene>
<evidence type="ECO:0000256" key="3">
    <source>
        <dbReference type="ARBA" id="ARBA00022729"/>
    </source>
</evidence>
<evidence type="ECO:0000256" key="6">
    <source>
        <dbReference type="SAM" id="SignalP"/>
    </source>
</evidence>
<keyword evidence="3 6" id="KW-0732">Signal</keyword>
<dbReference type="InterPro" id="IPR011990">
    <property type="entry name" value="TPR-like_helical_dom_sf"/>
</dbReference>
<dbReference type="CDD" id="cd08977">
    <property type="entry name" value="SusD"/>
    <property type="match status" value="1"/>
</dbReference>
<name>A0A2S9J8U2_9SPHI</name>
<feature type="domain" description="SusD-like N-terminal" evidence="8">
    <location>
        <begin position="61"/>
        <end position="228"/>
    </location>
</feature>
<reference evidence="9 10" key="1">
    <citation type="submission" date="2018-02" db="EMBL/GenBank/DDBJ databases">
        <title>The draft genome of Sphingobacterium sp. 5JN-11.</title>
        <authorList>
            <person name="Liu L."/>
            <person name="Li L."/>
            <person name="Liang L."/>
            <person name="Zhang X."/>
            <person name="Wang T."/>
        </authorList>
    </citation>
    <scope>NUCLEOTIDE SEQUENCE [LARGE SCALE GENOMIC DNA]</scope>
    <source>
        <strain evidence="9 10">5JN-11</strain>
    </source>
</reference>
<dbReference type="Proteomes" id="UP000239711">
    <property type="component" value="Unassembled WGS sequence"/>
</dbReference>
<dbReference type="EMBL" id="PVBQ01000001">
    <property type="protein sequence ID" value="PRD49184.1"/>
    <property type="molecule type" value="Genomic_DNA"/>
</dbReference>
<dbReference type="PROSITE" id="PS51257">
    <property type="entry name" value="PROKAR_LIPOPROTEIN"/>
    <property type="match status" value="1"/>
</dbReference>
<dbReference type="GO" id="GO:0009279">
    <property type="term" value="C:cell outer membrane"/>
    <property type="evidence" value="ECO:0007669"/>
    <property type="project" value="UniProtKB-SubCell"/>
</dbReference>
<sequence length="507" mass="56428">MKRYIKLFTAIASLSFLGLQSCSDSFLELKPRGTDLEGNYYKNRQEAYNGLVAIYDVVGYQASNYTTKILTTSAASDDHYAGGGGSSDLPHLQAWSNYSLTPAVGPQEDLWQRNYMGIMRANVLLQKLPDIPMDEQEKARFTAESKALRAYFYFDLIRYFRNIPLIEVPLAGDEIYQVTQANPADVYALMEKDLNEAIPDLPSTVSREKEAGRFSQGTAKAILGKVYLQQEKFTQAAAELADVNGTPGQSSQYGYRLLDNYRDIFQVENKFNTESILEISFTNTSVGIWDCIQCTEGNILNIMAGPRSYGQGAGAPDYVAGWGFLPITQNLADVMRNDPRYPYTIIDMNQLVAEGKASYTPGYMDTGYFLEKYAGRESNRWTGAGTYELNFPQNILEIRLADTYLLEAEALVRGGGDATRAAALLNAVRARVGLAAISATFENIKRERRLELAGEGHRWFDLVRWGDASTALGDRGFVAGKHEVLPIPLLELDNTLLEQNKEYGGTK</sequence>
<comment type="subcellular location">
    <subcellularLocation>
        <location evidence="1">Cell outer membrane</location>
    </subcellularLocation>
</comment>
<evidence type="ECO:0000259" key="7">
    <source>
        <dbReference type="Pfam" id="PF07980"/>
    </source>
</evidence>
<accession>A0A2S9J8U2</accession>